<feature type="transmembrane region" description="Helical" evidence="12">
    <location>
        <begin position="156"/>
        <end position="180"/>
    </location>
</feature>
<keyword evidence="6" id="KW-0997">Cell inner membrane</keyword>
<comment type="similarity">
    <text evidence="2 12">Belongs to the binding-protein-dependent transport system permease family.</text>
</comment>
<keyword evidence="4 12" id="KW-0813">Transport</keyword>
<dbReference type="GO" id="GO:0055085">
    <property type="term" value="P:transmembrane transport"/>
    <property type="evidence" value="ECO:0007669"/>
    <property type="project" value="InterPro"/>
</dbReference>
<dbReference type="InterPro" id="IPR000515">
    <property type="entry name" value="MetI-like"/>
</dbReference>
<dbReference type="PANTHER" id="PTHR43227:SF9">
    <property type="entry name" value="SN-GLYCEROL-3-PHOSPHATE TRANSPORT SYSTEM PERMEASE PROTEIN UGPA"/>
    <property type="match status" value="1"/>
</dbReference>
<dbReference type="SUPFAM" id="SSF161098">
    <property type="entry name" value="MetI-like"/>
    <property type="match status" value="1"/>
</dbReference>
<comment type="caution">
    <text evidence="14">The sequence shown here is derived from an EMBL/GenBank/DDBJ whole genome shotgun (WGS) entry which is preliminary data.</text>
</comment>
<proteinExistence type="inferred from homology"/>
<dbReference type="Pfam" id="PF00528">
    <property type="entry name" value="BPD_transp_1"/>
    <property type="match status" value="1"/>
</dbReference>
<dbReference type="CDD" id="cd06261">
    <property type="entry name" value="TM_PBP2"/>
    <property type="match status" value="1"/>
</dbReference>
<name>A0A840AC06_9PROT</name>
<dbReference type="InterPro" id="IPR050809">
    <property type="entry name" value="UgpAE/MalFG_permease"/>
</dbReference>
<dbReference type="Gene3D" id="1.10.3720.10">
    <property type="entry name" value="MetI-like"/>
    <property type="match status" value="1"/>
</dbReference>
<dbReference type="InterPro" id="IPR035906">
    <property type="entry name" value="MetI-like_sf"/>
</dbReference>
<evidence type="ECO:0000256" key="2">
    <source>
        <dbReference type="ARBA" id="ARBA00009306"/>
    </source>
</evidence>
<evidence type="ECO:0000256" key="3">
    <source>
        <dbReference type="ARBA" id="ARBA00011557"/>
    </source>
</evidence>
<keyword evidence="7 12" id="KW-0812">Transmembrane</keyword>
<keyword evidence="9 12" id="KW-0472">Membrane</keyword>
<feature type="transmembrane region" description="Helical" evidence="12">
    <location>
        <begin position="108"/>
        <end position="128"/>
    </location>
</feature>
<evidence type="ECO:0000313" key="15">
    <source>
        <dbReference type="Proteomes" id="UP000553193"/>
    </source>
</evidence>
<dbReference type="EMBL" id="JACIDJ010000001">
    <property type="protein sequence ID" value="MBB3897840.1"/>
    <property type="molecule type" value="Genomic_DNA"/>
</dbReference>
<evidence type="ECO:0000256" key="11">
    <source>
        <dbReference type="ARBA" id="ARBA00040780"/>
    </source>
</evidence>
<dbReference type="GO" id="GO:0005886">
    <property type="term" value="C:plasma membrane"/>
    <property type="evidence" value="ECO:0007669"/>
    <property type="project" value="UniProtKB-SubCell"/>
</dbReference>
<feature type="transmembrane region" description="Helical" evidence="12">
    <location>
        <begin position="266"/>
        <end position="287"/>
    </location>
</feature>
<feature type="transmembrane region" description="Helical" evidence="12">
    <location>
        <begin position="75"/>
        <end position="96"/>
    </location>
</feature>
<feature type="domain" description="ABC transmembrane type-1" evidence="13">
    <location>
        <begin position="71"/>
        <end position="283"/>
    </location>
</feature>
<dbReference type="PROSITE" id="PS50928">
    <property type="entry name" value="ABC_TM1"/>
    <property type="match status" value="1"/>
</dbReference>
<sequence>MRRKVIFGNKLLPYLLLAPQLIVTAIFFFWPAAEAIRYSFLRQDAFGISVMFVGLENFQDLFADERYLQVVWNTIWFSFWVTVLSMGVALLLAVLADRHIRGRNTYRTLLIWPYAIAPAIAAVLYIFLFHPSLGLLGRALNGFGVPWDYRLNGDQAMLVVILAAAWKQVSYNFLFFLAGLQSIPKSVLEAAAIDGASPSRRFWTVIFPLLSPTTFFLLVINITSAVFDTFGIIDALTGGGPGNATQTMIYRAYVDGRVNLDLGSSAAQSVVLMIAVMALTLVQFRFIERRVHY</sequence>
<feature type="transmembrane region" description="Helical" evidence="12">
    <location>
        <begin position="12"/>
        <end position="33"/>
    </location>
</feature>
<evidence type="ECO:0000256" key="8">
    <source>
        <dbReference type="ARBA" id="ARBA00022989"/>
    </source>
</evidence>
<evidence type="ECO:0000256" key="1">
    <source>
        <dbReference type="ARBA" id="ARBA00004429"/>
    </source>
</evidence>
<protein>
    <recommendedName>
        <fullName evidence="11">sn-glycerol-3-phosphate transport system permease protein UgpA</fullName>
    </recommendedName>
</protein>
<evidence type="ECO:0000256" key="6">
    <source>
        <dbReference type="ARBA" id="ARBA00022519"/>
    </source>
</evidence>
<reference evidence="14 15" key="1">
    <citation type="submission" date="2020-08" db="EMBL/GenBank/DDBJ databases">
        <title>Genomic Encyclopedia of Type Strains, Phase IV (KMG-IV): sequencing the most valuable type-strain genomes for metagenomic binning, comparative biology and taxonomic classification.</title>
        <authorList>
            <person name="Goeker M."/>
        </authorList>
    </citation>
    <scope>NUCLEOTIDE SEQUENCE [LARGE SCALE GENOMIC DNA]</scope>
    <source>
        <strain evidence="14 15">DSM 19979</strain>
    </source>
</reference>
<dbReference type="AlphaFoldDB" id="A0A840AC06"/>
<evidence type="ECO:0000256" key="4">
    <source>
        <dbReference type="ARBA" id="ARBA00022448"/>
    </source>
</evidence>
<comment type="subcellular location">
    <subcellularLocation>
        <location evidence="1">Cell inner membrane</location>
        <topology evidence="1">Multi-pass membrane protein</topology>
    </subcellularLocation>
    <subcellularLocation>
        <location evidence="12">Cell membrane</location>
        <topology evidence="12">Multi-pass membrane protein</topology>
    </subcellularLocation>
</comment>
<comment type="function">
    <text evidence="10">Part of the ABC transporter complex UgpBAEC involved in sn-glycerol-3-phosphate (G3P) import. Probably responsible for the translocation of the substrate across the membrane.</text>
</comment>
<dbReference type="NCBIfam" id="NF007852">
    <property type="entry name" value="PRK10561.1"/>
    <property type="match status" value="1"/>
</dbReference>
<evidence type="ECO:0000256" key="10">
    <source>
        <dbReference type="ARBA" id="ARBA00037054"/>
    </source>
</evidence>
<evidence type="ECO:0000256" key="7">
    <source>
        <dbReference type="ARBA" id="ARBA00022692"/>
    </source>
</evidence>
<keyword evidence="8 12" id="KW-1133">Transmembrane helix</keyword>
<dbReference type="RefSeq" id="WP_184382869.1">
    <property type="nucleotide sequence ID" value="NZ_JACIDJ010000001.1"/>
</dbReference>
<feature type="transmembrane region" description="Helical" evidence="12">
    <location>
        <begin position="201"/>
        <end position="220"/>
    </location>
</feature>
<keyword evidence="5" id="KW-1003">Cell membrane</keyword>
<dbReference type="PANTHER" id="PTHR43227">
    <property type="entry name" value="BLL4140 PROTEIN"/>
    <property type="match status" value="1"/>
</dbReference>
<comment type="subunit">
    <text evidence="3">The complex is composed of two ATP-binding proteins (UgpC), two transmembrane proteins (UgpA and UgpE) and a solute-binding protein (UgpB).</text>
</comment>
<accession>A0A840AC06</accession>
<evidence type="ECO:0000256" key="5">
    <source>
        <dbReference type="ARBA" id="ARBA00022475"/>
    </source>
</evidence>
<gene>
    <name evidence="14" type="ORF">GGQ83_001266</name>
</gene>
<evidence type="ECO:0000256" key="12">
    <source>
        <dbReference type="RuleBase" id="RU363032"/>
    </source>
</evidence>
<dbReference type="Proteomes" id="UP000553193">
    <property type="component" value="Unassembled WGS sequence"/>
</dbReference>
<keyword evidence="15" id="KW-1185">Reference proteome</keyword>
<evidence type="ECO:0000259" key="13">
    <source>
        <dbReference type="PROSITE" id="PS50928"/>
    </source>
</evidence>
<organism evidence="14 15">
    <name type="scientific">Roseococcus suduntuyensis</name>
    <dbReference type="NCBI Taxonomy" id="455361"/>
    <lineage>
        <taxon>Bacteria</taxon>
        <taxon>Pseudomonadati</taxon>
        <taxon>Pseudomonadota</taxon>
        <taxon>Alphaproteobacteria</taxon>
        <taxon>Acetobacterales</taxon>
        <taxon>Roseomonadaceae</taxon>
        <taxon>Roseococcus</taxon>
    </lineage>
</organism>
<evidence type="ECO:0000313" key="14">
    <source>
        <dbReference type="EMBL" id="MBB3897840.1"/>
    </source>
</evidence>
<evidence type="ECO:0000256" key="9">
    <source>
        <dbReference type="ARBA" id="ARBA00023136"/>
    </source>
</evidence>